<organism evidence="1 2">
    <name type="scientific">Chryseobacterium viscerum</name>
    <dbReference type="NCBI Taxonomy" id="1037377"/>
    <lineage>
        <taxon>Bacteria</taxon>
        <taxon>Pseudomonadati</taxon>
        <taxon>Bacteroidota</taxon>
        <taxon>Flavobacteriia</taxon>
        <taxon>Flavobacteriales</taxon>
        <taxon>Weeksellaceae</taxon>
        <taxon>Chryseobacterium group</taxon>
        <taxon>Chryseobacterium</taxon>
    </lineage>
</organism>
<evidence type="ECO:0000313" key="1">
    <source>
        <dbReference type="EMBL" id="PWN58544.1"/>
    </source>
</evidence>
<evidence type="ECO:0000313" key="2">
    <source>
        <dbReference type="Proteomes" id="UP000236413"/>
    </source>
</evidence>
<gene>
    <name evidence="1" type="ORF">C1634_023190</name>
</gene>
<dbReference type="AlphaFoldDB" id="A0A316WAY5"/>
<dbReference type="Proteomes" id="UP000236413">
    <property type="component" value="Unassembled WGS sequence"/>
</dbReference>
<comment type="caution">
    <text evidence="1">The sequence shown here is derived from an EMBL/GenBank/DDBJ whole genome shotgun (WGS) entry which is preliminary data.</text>
</comment>
<reference evidence="1 2" key="1">
    <citation type="submission" date="2018-04" db="EMBL/GenBank/DDBJ databases">
        <title>Chryseobacterium oncorhynchi 701B-08T from rainbow trout, and Chryseobacterium viscerum 687B-08T from diseased fish.</title>
        <authorList>
            <person name="Jeong J.-J."/>
            <person name="Lee Y.J."/>
            <person name="Pathiraja D."/>
            <person name="Park B."/>
            <person name="Choi I.-G."/>
            <person name="Kim K.D."/>
        </authorList>
    </citation>
    <scope>NUCLEOTIDE SEQUENCE [LARGE SCALE GENOMIC DNA]</scope>
    <source>
        <strain evidence="1 2">687B-08</strain>
    </source>
</reference>
<sequence>MSEISKIQHQNRCFYGKFKKLNS</sequence>
<dbReference type="EMBL" id="PPEG02000011">
    <property type="protein sequence ID" value="PWN58544.1"/>
    <property type="molecule type" value="Genomic_DNA"/>
</dbReference>
<protein>
    <submittedName>
        <fullName evidence="1">Uncharacterized protein</fullName>
    </submittedName>
</protein>
<name>A0A316WAY5_9FLAO</name>
<proteinExistence type="predicted"/>
<accession>A0A316WAY5</accession>